<reference evidence="1" key="1">
    <citation type="submission" date="2023-06" db="EMBL/GenBank/DDBJ databases">
        <authorList>
            <person name="Zhang S."/>
        </authorList>
    </citation>
    <scope>NUCLEOTIDE SEQUENCE</scope>
    <source>
        <strain evidence="1">SG2303</strain>
    </source>
</reference>
<evidence type="ECO:0000313" key="1">
    <source>
        <dbReference type="EMBL" id="MDN0077156.1"/>
    </source>
</evidence>
<dbReference type="Proteomes" id="UP001168540">
    <property type="component" value="Unassembled WGS sequence"/>
</dbReference>
<accession>A0ABT7XTN9</accession>
<dbReference type="RefSeq" id="WP_289831796.1">
    <property type="nucleotide sequence ID" value="NZ_JAUEDK010000055.1"/>
</dbReference>
<gene>
    <name evidence="1" type="ORF">QU481_20130</name>
</gene>
<sequence length="86" mass="9408">METVIVLQPDELLRLPAHSQWECIGGAGWLSQHGLDTTVLCGSRLDIDDPRGALIEAIGGPIRLRHRQEAATPLLSRWLHRAGHAG</sequence>
<proteinExistence type="predicted"/>
<protein>
    <submittedName>
        <fullName evidence="1">Uncharacterized protein</fullName>
    </submittedName>
</protein>
<organism evidence="1 2">
    <name type="scientific">Crenobacter oryzisoli</name>
    <dbReference type="NCBI Taxonomy" id="3056844"/>
    <lineage>
        <taxon>Bacteria</taxon>
        <taxon>Pseudomonadati</taxon>
        <taxon>Pseudomonadota</taxon>
        <taxon>Betaproteobacteria</taxon>
        <taxon>Neisseriales</taxon>
        <taxon>Neisseriaceae</taxon>
        <taxon>Crenobacter</taxon>
    </lineage>
</organism>
<keyword evidence="2" id="KW-1185">Reference proteome</keyword>
<dbReference type="EMBL" id="JAUEDK010000055">
    <property type="protein sequence ID" value="MDN0077156.1"/>
    <property type="molecule type" value="Genomic_DNA"/>
</dbReference>
<comment type="caution">
    <text evidence="1">The sequence shown here is derived from an EMBL/GenBank/DDBJ whole genome shotgun (WGS) entry which is preliminary data.</text>
</comment>
<evidence type="ECO:0000313" key="2">
    <source>
        <dbReference type="Proteomes" id="UP001168540"/>
    </source>
</evidence>
<name>A0ABT7XTN9_9NEIS</name>